<accession>A0A1B0BW70</accession>
<evidence type="ECO:0000313" key="2">
    <source>
        <dbReference type="EnsemblMetazoa" id="GPPI042443-PA"/>
    </source>
</evidence>
<organism evidence="2 3">
    <name type="scientific">Glossina palpalis gambiensis</name>
    <dbReference type="NCBI Taxonomy" id="67801"/>
    <lineage>
        <taxon>Eukaryota</taxon>
        <taxon>Metazoa</taxon>
        <taxon>Ecdysozoa</taxon>
        <taxon>Arthropoda</taxon>
        <taxon>Hexapoda</taxon>
        <taxon>Insecta</taxon>
        <taxon>Pterygota</taxon>
        <taxon>Neoptera</taxon>
        <taxon>Endopterygota</taxon>
        <taxon>Diptera</taxon>
        <taxon>Brachycera</taxon>
        <taxon>Muscomorpha</taxon>
        <taxon>Hippoboscoidea</taxon>
        <taxon>Glossinidae</taxon>
        <taxon>Glossina</taxon>
    </lineage>
</organism>
<proteinExistence type="predicted"/>
<dbReference type="EnsemblMetazoa" id="GPPI042443-RA">
    <property type="protein sequence ID" value="GPPI042443-PA"/>
    <property type="gene ID" value="GPPI042443"/>
</dbReference>
<keyword evidence="1" id="KW-0472">Membrane</keyword>
<dbReference type="EMBL" id="JXJN01021628">
    <property type="status" value="NOT_ANNOTATED_CDS"/>
    <property type="molecule type" value="Genomic_DNA"/>
</dbReference>
<protein>
    <recommendedName>
        <fullName evidence="4">CASP-like protein</fullName>
    </recommendedName>
</protein>
<evidence type="ECO:0000313" key="3">
    <source>
        <dbReference type="Proteomes" id="UP000092460"/>
    </source>
</evidence>
<evidence type="ECO:0008006" key="4">
    <source>
        <dbReference type="Google" id="ProtNLM"/>
    </source>
</evidence>
<sequence length="118" mass="13252">MAGSQTGKKLRAARGIKEFFNTSCISYLNHGNELWEKVMLQSALTVFVVTISLLYMIKAINQSMNIMDNVCQRPFVLFNGIQPSIAKRNQCSMLTLSLLRNIVSSRPFRDFVKAGTST</sequence>
<dbReference type="Proteomes" id="UP000092460">
    <property type="component" value="Unassembled WGS sequence"/>
</dbReference>
<reference evidence="2" key="2">
    <citation type="submission" date="2020-05" db="UniProtKB">
        <authorList>
            <consortium name="EnsemblMetazoa"/>
        </authorList>
    </citation>
    <scope>IDENTIFICATION</scope>
    <source>
        <strain evidence="2">IAEA</strain>
    </source>
</reference>
<reference evidence="3" key="1">
    <citation type="submission" date="2015-01" db="EMBL/GenBank/DDBJ databases">
        <authorList>
            <person name="Aksoy S."/>
            <person name="Warren W."/>
            <person name="Wilson R.K."/>
        </authorList>
    </citation>
    <scope>NUCLEOTIDE SEQUENCE [LARGE SCALE GENOMIC DNA]</scope>
    <source>
        <strain evidence="3">IAEA</strain>
    </source>
</reference>
<dbReference type="VEuPathDB" id="VectorBase:GPPI042443"/>
<keyword evidence="1" id="KW-1133">Transmembrane helix</keyword>
<evidence type="ECO:0000256" key="1">
    <source>
        <dbReference type="SAM" id="Phobius"/>
    </source>
</evidence>
<keyword evidence="1" id="KW-0812">Transmembrane</keyword>
<name>A0A1B0BW70_9MUSC</name>
<dbReference type="AlphaFoldDB" id="A0A1B0BW70"/>
<keyword evidence="3" id="KW-1185">Reference proteome</keyword>
<feature type="transmembrane region" description="Helical" evidence="1">
    <location>
        <begin position="38"/>
        <end position="57"/>
    </location>
</feature>